<accession>A0A1U9LJG8</accession>
<dbReference type="KEGG" id="aper:A0U91_16475"/>
<evidence type="ECO:0000313" key="3">
    <source>
        <dbReference type="Proteomes" id="UP000189055"/>
    </source>
</evidence>
<feature type="chain" id="PRO_5012437168" evidence="1">
    <location>
        <begin position="25"/>
        <end position="190"/>
    </location>
</feature>
<keyword evidence="2" id="KW-0614">Plasmid</keyword>
<dbReference type="EMBL" id="CP014688">
    <property type="protein sequence ID" value="AQT06603.1"/>
    <property type="molecule type" value="Genomic_DNA"/>
</dbReference>
<evidence type="ECO:0000256" key="1">
    <source>
        <dbReference type="SAM" id="SignalP"/>
    </source>
</evidence>
<gene>
    <name evidence="2" type="ORF">A0U91_16475</name>
</gene>
<sequence>MKFATIFATAGITLCTIASGPAFAGTDPFAAPAPVSKSGPVFASTIKTRFGLVQTSDYGSSTPPNRLFLNGKESTPSAVGNNHLLAISAFENGDHDDVVLKSVGGSGCPTLYSVATVDSSGAHPTAFFGSCADASHISLSADAHKIVLKMPVFKNGRNLKTSTTFEVGDGKIFRDGKPVNAACPGNVCAG</sequence>
<reference evidence="2 3" key="1">
    <citation type="submission" date="2016-03" db="EMBL/GenBank/DDBJ databases">
        <title>Acetic acid bacteria sequencing.</title>
        <authorList>
            <person name="Brandt J."/>
            <person name="Jakob F."/>
            <person name="Vogel R.F."/>
        </authorList>
    </citation>
    <scope>NUCLEOTIDE SEQUENCE [LARGE SCALE GENOMIC DNA]</scope>
    <source>
        <strain evidence="2 3">TMW2.1084</strain>
        <plasmid evidence="3">pac1084_1</plasmid>
    </source>
</reference>
<geneLocation type="plasmid" evidence="3">
    <name>pac1084_1</name>
</geneLocation>
<protein>
    <submittedName>
        <fullName evidence="2">Uncharacterized protein</fullName>
    </submittedName>
</protein>
<name>A0A1U9LJG8_9PROT</name>
<dbReference type="Proteomes" id="UP000189055">
    <property type="component" value="Plasmid pAC1084_1"/>
</dbReference>
<evidence type="ECO:0000313" key="2">
    <source>
        <dbReference type="EMBL" id="AQT06603.1"/>
    </source>
</evidence>
<organism evidence="2 3">
    <name type="scientific">Acetobacter persici</name>
    <dbReference type="NCBI Taxonomy" id="1076596"/>
    <lineage>
        <taxon>Bacteria</taxon>
        <taxon>Pseudomonadati</taxon>
        <taxon>Pseudomonadota</taxon>
        <taxon>Alphaproteobacteria</taxon>
        <taxon>Acetobacterales</taxon>
        <taxon>Acetobacteraceae</taxon>
        <taxon>Acetobacter</taxon>
    </lineage>
</organism>
<keyword evidence="1" id="KW-0732">Signal</keyword>
<dbReference type="RefSeq" id="WP_077932229.1">
    <property type="nucleotide sequence ID" value="NZ_CP014688.1"/>
</dbReference>
<feature type="signal peptide" evidence="1">
    <location>
        <begin position="1"/>
        <end position="24"/>
    </location>
</feature>
<proteinExistence type="predicted"/>
<dbReference type="AlphaFoldDB" id="A0A1U9LJG8"/>